<keyword evidence="1" id="KW-1133">Transmembrane helix</keyword>
<dbReference type="EMBL" id="JACIDJ010000005">
    <property type="protein sequence ID" value="MBB3899472.1"/>
    <property type="molecule type" value="Genomic_DNA"/>
</dbReference>
<accession>A0A840AF00</accession>
<dbReference type="AlphaFoldDB" id="A0A840AF00"/>
<dbReference type="RefSeq" id="WP_184385261.1">
    <property type="nucleotide sequence ID" value="NZ_JACIDJ010000005.1"/>
</dbReference>
<organism evidence="2 3">
    <name type="scientific">Roseococcus suduntuyensis</name>
    <dbReference type="NCBI Taxonomy" id="455361"/>
    <lineage>
        <taxon>Bacteria</taxon>
        <taxon>Pseudomonadati</taxon>
        <taxon>Pseudomonadota</taxon>
        <taxon>Alphaproteobacteria</taxon>
        <taxon>Acetobacterales</taxon>
        <taxon>Roseomonadaceae</taxon>
        <taxon>Roseococcus</taxon>
    </lineage>
</organism>
<feature type="transmembrane region" description="Helical" evidence="1">
    <location>
        <begin position="12"/>
        <end position="39"/>
    </location>
</feature>
<reference evidence="2 3" key="1">
    <citation type="submission" date="2020-08" db="EMBL/GenBank/DDBJ databases">
        <title>Genomic Encyclopedia of Type Strains, Phase IV (KMG-IV): sequencing the most valuable type-strain genomes for metagenomic binning, comparative biology and taxonomic classification.</title>
        <authorList>
            <person name="Goeker M."/>
        </authorList>
    </citation>
    <scope>NUCLEOTIDE SEQUENCE [LARGE SCALE GENOMIC DNA]</scope>
    <source>
        <strain evidence="2 3">DSM 19979</strain>
    </source>
</reference>
<evidence type="ECO:0000313" key="3">
    <source>
        <dbReference type="Proteomes" id="UP000553193"/>
    </source>
</evidence>
<comment type="caution">
    <text evidence="2">The sequence shown here is derived from an EMBL/GenBank/DDBJ whole genome shotgun (WGS) entry which is preliminary data.</text>
</comment>
<evidence type="ECO:0000313" key="2">
    <source>
        <dbReference type="EMBL" id="MBB3899472.1"/>
    </source>
</evidence>
<protein>
    <submittedName>
        <fullName evidence="2">Uncharacterized protein</fullName>
    </submittedName>
</protein>
<keyword evidence="1" id="KW-0472">Membrane</keyword>
<gene>
    <name evidence="2" type="ORF">GGQ83_002924</name>
</gene>
<sequence length="60" mass="6712">MEWMTATAQSLLAFLSHVSSIFVPTVIAGFVGAFGNYWLTGRAEKKRKEAMQAHDILHFV</sequence>
<proteinExistence type="predicted"/>
<evidence type="ECO:0000256" key="1">
    <source>
        <dbReference type="SAM" id="Phobius"/>
    </source>
</evidence>
<name>A0A840AF00_9PROT</name>
<dbReference type="Proteomes" id="UP000553193">
    <property type="component" value="Unassembled WGS sequence"/>
</dbReference>
<keyword evidence="1" id="KW-0812">Transmembrane</keyword>
<keyword evidence="3" id="KW-1185">Reference proteome</keyword>